<feature type="region of interest" description="Disordered" evidence="1">
    <location>
        <begin position="1"/>
        <end position="26"/>
    </location>
</feature>
<sequence>MSAHEAPASESYHDAPGSPRNPPPFDISTAHPARVYDYLLGGKDNYAADRAAAEAIIEVSPVVFACVRANRAFLRRAVRYLAREAGIRQFLDIGTGLPTAQNTHQVAQAVAPDCRIVYVDNDPIVLAHARALLTSAPEGACAYIDADLRDTGQVLSRAADTLDFGKPVAVMVLCTMQYVPDADDPHAVITKLMSAVPSGSYLAMSDTTRDIDTQTMTTGAARYNAKLGSAVFTPRTGAEYARFFDGLSFVEPGLVPMPHWRPEAAADAAELIPMYAAVGRKPWADLTRAGTSGARRRR</sequence>
<dbReference type="InterPro" id="IPR029063">
    <property type="entry name" value="SAM-dependent_MTases_sf"/>
</dbReference>
<dbReference type="EMBL" id="RPFW01000009">
    <property type="protein sequence ID" value="TVZ00216.1"/>
    <property type="molecule type" value="Genomic_DNA"/>
</dbReference>
<dbReference type="GO" id="GO:0032259">
    <property type="term" value="P:methylation"/>
    <property type="evidence" value="ECO:0007669"/>
    <property type="project" value="UniProtKB-KW"/>
</dbReference>
<dbReference type="PIRSF" id="PIRSF017393">
    <property type="entry name" value="MTase_SAV2177"/>
    <property type="match status" value="1"/>
</dbReference>
<dbReference type="AlphaFoldDB" id="A0A6P2BPT8"/>
<dbReference type="RefSeq" id="WP_145860832.1">
    <property type="nucleotide sequence ID" value="NZ_RPFW01000009.1"/>
</dbReference>
<accession>A0A6P2BPT8</accession>
<keyword evidence="2" id="KW-0489">Methyltransferase</keyword>
<dbReference type="SUPFAM" id="SSF53335">
    <property type="entry name" value="S-adenosyl-L-methionine-dependent methyltransferases"/>
    <property type="match status" value="1"/>
</dbReference>
<keyword evidence="2" id="KW-0808">Transferase</keyword>
<comment type="caution">
    <text evidence="2">The sequence shown here is derived from an EMBL/GenBank/DDBJ whole genome shotgun (WGS) entry which is preliminary data.</text>
</comment>
<protein>
    <submittedName>
        <fullName evidence="2">SAM-dependent methyltransferase</fullName>
    </submittedName>
</protein>
<evidence type="ECO:0000256" key="1">
    <source>
        <dbReference type="SAM" id="MobiDB-lite"/>
    </source>
</evidence>
<keyword evidence="3" id="KW-1185">Reference proteome</keyword>
<name>A0A6P2BPT8_9ACTN</name>
<gene>
    <name evidence="2" type="ORF">EAS64_36775</name>
</gene>
<organism evidence="2 3">
    <name type="scientific">Trebonia kvetii</name>
    <dbReference type="NCBI Taxonomy" id="2480626"/>
    <lineage>
        <taxon>Bacteria</taxon>
        <taxon>Bacillati</taxon>
        <taxon>Actinomycetota</taxon>
        <taxon>Actinomycetes</taxon>
        <taxon>Streptosporangiales</taxon>
        <taxon>Treboniaceae</taxon>
        <taxon>Trebonia</taxon>
    </lineage>
</organism>
<reference evidence="2 3" key="1">
    <citation type="submission" date="2018-11" db="EMBL/GenBank/DDBJ databases">
        <title>Trebonia kvetii gen.nov., sp.nov., a novel acidophilic actinobacterium, and proposal of the new actinobacterial family Treboniaceae fam. nov.</title>
        <authorList>
            <person name="Rapoport D."/>
            <person name="Sagova-Mareckova M."/>
            <person name="Sedlacek I."/>
            <person name="Provaznik J."/>
            <person name="Kralova S."/>
            <person name="Pavlinic D."/>
            <person name="Benes V."/>
            <person name="Kopecky J."/>
        </authorList>
    </citation>
    <scope>NUCLEOTIDE SEQUENCE [LARGE SCALE GENOMIC DNA]</scope>
    <source>
        <strain evidence="2 3">15Tr583</strain>
    </source>
</reference>
<dbReference type="InterPro" id="IPR006764">
    <property type="entry name" value="SAM_dep_MeTrfase_SAV2177_type"/>
</dbReference>
<dbReference type="Pfam" id="PF04672">
    <property type="entry name" value="Methyltransf_19"/>
    <property type="match status" value="1"/>
</dbReference>
<evidence type="ECO:0000313" key="2">
    <source>
        <dbReference type="EMBL" id="TVZ00216.1"/>
    </source>
</evidence>
<dbReference type="GO" id="GO:0008168">
    <property type="term" value="F:methyltransferase activity"/>
    <property type="evidence" value="ECO:0007669"/>
    <property type="project" value="UniProtKB-KW"/>
</dbReference>
<proteinExistence type="predicted"/>
<dbReference type="Gene3D" id="3.40.50.150">
    <property type="entry name" value="Vaccinia Virus protein VP39"/>
    <property type="match status" value="1"/>
</dbReference>
<dbReference type="OrthoDB" id="4134439at2"/>
<evidence type="ECO:0000313" key="3">
    <source>
        <dbReference type="Proteomes" id="UP000460272"/>
    </source>
</evidence>
<dbReference type="Proteomes" id="UP000460272">
    <property type="component" value="Unassembled WGS sequence"/>
</dbReference>